<comment type="subcellular location">
    <subcellularLocation>
        <location evidence="1">Membrane</location>
        <topology evidence="1">Multi-pass membrane protein</topology>
    </subcellularLocation>
</comment>
<feature type="transmembrane region" description="Helical" evidence="7">
    <location>
        <begin position="220"/>
        <end position="239"/>
    </location>
</feature>
<evidence type="ECO:0008006" key="10">
    <source>
        <dbReference type="Google" id="ProtNLM"/>
    </source>
</evidence>
<feature type="transmembrane region" description="Helical" evidence="7">
    <location>
        <begin position="159"/>
        <end position="181"/>
    </location>
</feature>
<feature type="transmembrane region" description="Helical" evidence="7">
    <location>
        <begin position="408"/>
        <end position="428"/>
    </location>
</feature>
<evidence type="ECO:0000256" key="6">
    <source>
        <dbReference type="SAM" id="MobiDB-lite"/>
    </source>
</evidence>
<dbReference type="GO" id="GO:0006865">
    <property type="term" value="P:amino acid transport"/>
    <property type="evidence" value="ECO:0007669"/>
    <property type="project" value="InterPro"/>
</dbReference>
<feature type="transmembrane region" description="Helical" evidence="7">
    <location>
        <begin position="306"/>
        <end position="327"/>
    </location>
</feature>
<evidence type="ECO:0000256" key="7">
    <source>
        <dbReference type="SAM" id="Phobius"/>
    </source>
</evidence>
<dbReference type="Gene3D" id="1.20.1740.10">
    <property type="entry name" value="Amino acid/polyamine transporter I"/>
    <property type="match status" value="1"/>
</dbReference>
<evidence type="ECO:0000256" key="2">
    <source>
        <dbReference type="ARBA" id="ARBA00022448"/>
    </source>
</evidence>
<evidence type="ECO:0000313" key="8">
    <source>
        <dbReference type="EMBL" id="RFU35313.1"/>
    </source>
</evidence>
<dbReference type="OrthoDB" id="3900342at2759"/>
<dbReference type="GO" id="GO:0022857">
    <property type="term" value="F:transmembrane transporter activity"/>
    <property type="evidence" value="ECO:0007669"/>
    <property type="project" value="InterPro"/>
</dbReference>
<dbReference type="AlphaFoldDB" id="A0A3E2HPN2"/>
<feature type="compositionally biased region" description="Basic and acidic residues" evidence="6">
    <location>
        <begin position="1"/>
        <end position="14"/>
    </location>
</feature>
<protein>
    <recommendedName>
        <fullName evidence="10">Amino acid permease/ SLC12A domain-containing protein</fullName>
    </recommendedName>
</protein>
<feature type="transmembrane region" description="Helical" evidence="7">
    <location>
        <begin position="357"/>
        <end position="377"/>
    </location>
</feature>
<feature type="transmembrane region" description="Helical" evidence="7">
    <location>
        <begin position="434"/>
        <end position="452"/>
    </location>
</feature>
<dbReference type="OMA" id="SACATGI"/>
<dbReference type="PIRSF" id="PIRSF006060">
    <property type="entry name" value="AA_transporter"/>
    <property type="match status" value="1"/>
</dbReference>
<dbReference type="InterPro" id="IPR004840">
    <property type="entry name" value="Amino_acid_permease_CS"/>
</dbReference>
<gene>
    <name evidence="8" type="ORF">B7463_g1026</name>
</gene>
<keyword evidence="5 7" id="KW-0472">Membrane</keyword>
<dbReference type="PANTHER" id="PTHR45649">
    <property type="entry name" value="AMINO-ACID PERMEASE BAT1"/>
    <property type="match status" value="1"/>
</dbReference>
<dbReference type="PROSITE" id="PS00218">
    <property type="entry name" value="AMINO_ACID_PERMEASE_1"/>
    <property type="match status" value="1"/>
</dbReference>
<dbReference type="Pfam" id="PF13520">
    <property type="entry name" value="AA_permease_2"/>
    <property type="match status" value="1"/>
</dbReference>
<evidence type="ECO:0000256" key="3">
    <source>
        <dbReference type="ARBA" id="ARBA00022692"/>
    </source>
</evidence>
<dbReference type="STRING" id="5539.A0A3E2HPN2"/>
<feature type="region of interest" description="Disordered" evidence="6">
    <location>
        <begin position="1"/>
        <end position="37"/>
    </location>
</feature>
<feature type="non-terminal residue" evidence="8">
    <location>
        <position position="548"/>
    </location>
</feature>
<feature type="transmembrane region" description="Helical" evidence="7">
    <location>
        <begin position="473"/>
        <end position="498"/>
    </location>
</feature>
<dbReference type="PANTHER" id="PTHR45649:SF27">
    <property type="entry name" value="CHOLINE TRANSPORTER (EUROFUNG)"/>
    <property type="match status" value="1"/>
</dbReference>
<feature type="non-terminal residue" evidence="8">
    <location>
        <position position="1"/>
    </location>
</feature>
<organism evidence="8 9">
    <name type="scientific">Scytalidium lignicola</name>
    <name type="common">Hyphomycete</name>
    <dbReference type="NCBI Taxonomy" id="5539"/>
    <lineage>
        <taxon>Eukaryota</taxon>
        <taxon>Fungi</taxon>
        <taxon>Dikarya</taxon>
        <taxon>Ascomycota</taxon>
        <taxon>Pezizomycotina</taxon>
        <taxon>Leotiomycetes</taxon>
        <taxon>Leotiomycetes incertae sedis</taxon>
        <taxon>Scytalidium</taxon>
    </lineage>
</organism>
<evidence type="ECO:0000313" key="9">
    <source>
        <dbReference type="Proteomes" id="UP000258309"/>
    </source>
</evidence>
<keyword evidence="4 7" id="KW-1133">Transmembrane helix</keyword>
<feature type="transmembrane region" description="Helical" evidence="7">
    <location>
        <begin position="504"/>
        <end position="525"/>
    </location>
</feature>
<name>A0A3E2HPN2_SCYLI</name>
<evidence type="ECO:0000256" key="1">
    <source>
        <dbReference type="ARBA" id="ARBA00004141"/>
    </source>
</evidence>
<feature type="transmembrane region" description="Helical" evidence="7">
    <location>
        <begin position="68"/>
        <end position="94"/>
    </location>
</feature>
<dbReference type="EMBL" id="NCSJ02000010">
    <property type="protein sequence ID" value="RFU35313.1"/>
    <property type="molecule type" value="Genomic_DNA"/>
</dbReference>
<dbReference type="GO" id="GO:0016020">
    <property type="term" value="C:membrane"/>
    <property type="evidence" value="ECO:0007669"/>
    <property type="project" value="UniProtKB-SubCell"/>
</dbReference>
<evidence type="ECO:0000256" key="4">
    <source>
        <dbReference type="ARBA" id="ARBA00022989"/>
    </source>
</evidence>
<dbReference type="Proteomes" id="UP000258309">
    <property type="component" value="Unassembled WGS sequence"/>
</dbReference>
<dbReference type="InterPro" id="IPR002293">
    <property type="entry name" value="AA/rel_permease1"/>
</dbReference>
<proteinExistence type="predicted"/>
<accession>A0A3E2HPN2</accession>
<reference evidence="8 9" key="1">
    <citation type="submission" date="2018-05" db="EMBL/GenBank/DDBJ databases">
        <title>Draft genome sequence of Scytalidium lignicola DSM 105466, a ubiquitous saprotrophic fungus.</title>
        <authorList>
            <person name="Buettner E."/>
            <person name="Gebauer A.M."/>
            <person name="Hofrichter M."/>
            <person name="Liers C."/>
            <person name="Kellner H."/>
        </authorList>
    </citation>
    <scope>NUCLEOTIDE SEQUENCE [LARGE SCALE GENOMIC DNA]</scope>
    <source>
        <strain evidence="8 9">DSM 105466</strain>
    </source>
</reference>
<evidence type="ECO:0000256" key="5">
    <source>
        <dbReference type="ARBA" id="ARBA00023136"/>
    </source>
</evidence>
<feature type="transmembrane region" description="Helical" evidence="7">
    <location>
        <begin position="193"/>
        <end position="214"/>
    </location>
</feature>
<keyword evidence="9" id="KW-1185">Reference proteome</keyword>
<keyword evidence="2" id="KW-0813">Transport</keyword>
<keyword evidence="3 7" id="KW-0812">Transmembrane</keyword>
<comment type="caution">
    <text evidence="8">The sequence shown here is derived from an EMBL/GenBank/DDBJ whole genome shotgun (WGS) entry which is preliminary data.</text>
</comment>
<sequence>METGAKEMTTEKAPSDQQQNATIAGSEGSTHDAETQKGLGASDVEAGAGGAFINASGHRQELERNFHLLNICGLGVTSGNTWIAIGGSIVVAIYNGGPPGAIYEFIASSFFYWFIAASIAELASAMPSSGGVYHWASVTGGCYGRVIGFFAGWWNFLAWIFGCVGTAQIVGAQVVSMYALFHPGFEIQRWQVFIAYLICIWACCFIVLFANRALPSIEAIGGALVLAGFLITVIVVVVMPHVKGLGYASTAFVWTEWQNETGYGSDGFTFCLGLLNGAFAVGTPDVISHLAEEVPNPSRNIPKAILAQYIIGFFTAFFYLIAIFYGITDLDAVLESTYLFPLTEIYRQCTGSAGGSLGLLILAFLPSLVAVIGCYLTSSRVFWTLARDNATPFSKFFGTVNEKHHNPFNSIVLCGVICTILGCIYVGSSTAFSAFVSSFVVLSTLSYLAAILPHLLSKRKNVTPGWFWMKGAIGFVVNAVACGFIMVFIVIFCFPFALPVDAQSMNYTCLITGGLSIFVAAWWFVRKNNYEGPHFVSLASELLAKDAA</sequence>